<evidence type="ECO:0000256" key="2">
    <source>
        <dbReference type="ARBA" id="ARBA00009045"/>
    </source>
</evidence>
<feature type="transmembrane region" description="Helical" evidence="8">
    <location>
        <begin position="287"/>
        <end position="305"/>
    </location>
</feature>
<dbReference type="PANTHER" id="PTHR43731">
    <property type="entry name" value="RHOMBOID PROTEASE"/>
    <property type="match status" value="1"/>
</dbReference>
<dbReference type="GO" id="GO:0016020">
    <property type="term" value="C:membrane"/>
    <property type="evidence" value="ECO:0007669"/>
    <property type="project" value="UniProtKB-SubCell"/>
</dbReference>
<reference evidence="11" key="1">
    <citation type="submission" date="2016-10" db="EMBL/GenBank/DDBJ databases">
        <authorList>
            <person name="Varghese N."/>
            <person name="Submissions S."/>
        </authorList>
    </citation>
    <scope>NUCLEOTIDE SEQUENCE [LARGE SCALE GENOMIC DNA]</scope>
    <source>
        <strain evidence="11">DSM 21632</strain>
    </source>
</reference>
<organism evidence="10 11">
    <name type="scientific">Alteribacillus persepolensis</name>
    <dbReference type="NCBI Taxonomy" id="568899"/>
    <lineage>
        <taxon>Bacteria</taxon>
        <taxon>Bacillati</taxon>
        <taxon>Bacillota</taxon>
        <taxon>Bacilli</taxon>
        <taxon>Bacillales</taxon>
        <taxon>Bacillaceae</taxon>
        <taxon>Alteribacillus</taxon>
    </lineage>
</organism>
<keyword evidence="6 8" id="KW-0472">Membrane</keyword>
<keyword evidence="4" id="KW-0378">Hydrolase</keyword>
<dbReference type="Pfam" id="PF14559">
    <property type="entry name" value="TPR_19"/>
    <property type="match status" value="1"/>
</dbReference>
<dbReference type="Gene3D" id="1.20.1540.10">
    <property type="entry name" value="Rhomboid-like"/>
    <property type="match status" value="1"/>
</dbReference>
<sequence length="517" mass="58890">MSANHLFWKFIFYLIINEHLRMIDISPDKKQVWIEKEDKAIIRIVKVEHDWMKDLEADKATAKRMFKKIKTLIPSRRLDFYNVYVSTYPPVDLSSRLNEYWVNEENMQSFFMASESAQWTVDEPGDVLKVMGFESVWEDIPERTAQEHQQYARAYSREVSRKQEQLERQDKNLLLFGKTRFTYILLTAILLMFFLIEQAGSSTDILTLIEFGAKYNPAILEGEWWRLFSAMFLHIGFFHLFMNSLALFYLGTAVERIYGTFRFIFIYFTAGLFGSLASFAFNEQISAGASGAIFGCFGALLYFGFIHRKLFFRSMGMNVILILAVNLAFGFMVPAVDNGAHIGGLIGGFLASGVLHLPKHGVHLRQALIFTVSLALGAGLFWYGHANEGKAESPLVDLQVAQELIEQEELAAAESILESLLNDHDNAHAYFLLGSIAIKEEDYHSAGMHLEKAASMEDDFIEAHYNLALVYVELQEFDKAELSLERARSIDGASSDDRLDFDHVQELINEAGQNESS</sequence>
<evidence type="ECO:0000256" key="3">
    <source>
        <dbReference type="ARBA" id="ARBA00022692"/>
    </source>
</evidence>
<evidence type="ECO:0000256" key="8">
    <source>
        <dbReference type="SAM" id="Phobius"/>
    </source>
</evidence>
<evidence type="ECO:0000313" key="11">
    <source>
        <dbReference type="Proteomes" id="UP000199163"/>
    </source>
</evidence>
<dbReference type="EMBL" id="FNDK01000006">
    <property type="protein sequence ID" value="SDH49570.1"/>
    <property type="molecule type" value="Genomic_DNA"/>
</dbReference>
<dbReference type="Gene3D" id="1.25.40.10">
    <property type="entry name" value="Tetratricopeptide repeat domain"/>
    <property type="match status" value="1"/>
</dbReference>
<dbReference type="InterPro" id="IPR022764">
    <property type="entry name" value="Peptidase_S54_rhomboid_dom"/>
</dbReference>
<dbReference type="STRING" id="568899.SAMN05192534_106101"/>
<dbReference type="RefSeq" id="WP_091272450.1">
    <property type="nucleotide sequence ID" value="NZ_FNDK01000006.1"/>
</dbReference>
<proteinExistence type="inferred from homology"/>
<comment type="subcellular location">
    <subcellularLocation>
        <location evidence="1">Membrane</location>
        <topology evidence="1">Multi-pass membrane protein</topology>
    </subcellularLocation>
</comment>
<feature type="transmembrane region" description="Helical" evidence="8">
    <location>
        <begin position="317"/>
        <end position="333"/>
    </location>
</feature>
<keyword evidence="3 8" id="KW-0812">Transmembrane</keyword>
<dbReference type="PROSITE" id="PS50005">
    <property type="entry name" value="TPR"/>
    <property type="match status" value="1"/>
</dbReference>
<feature type="domain" description="Peptidase S54 rhomboid" evidence="9">
    <location>
        <begin position="222"/>
        <end position="355"/>
    </location>
</feature>
<evidence type="ECO:0000256" key="1">
    <source>
        <dbReference type="ARBA" id="ARBA00004141"/>
    </source>
</evidence>
<dbReference type="Proteomes" id="UP000199163">
    <property type="component" value="Unassembled WGS sequence"/>
</dbReference>
<dbReference type="AlphaFoldDB" id="A0A1G8CX64"/>
<dbReference type="OrthoDB" id="9813074at2"/>
<dbReference type="GO" id="GO:0004252">
    <property type="term" value="F:serine-type endopeptidase activity"/>
    <property type="evidence" value="ECO:0007669"/>
    <property type="project" value="InterPro"/>
</dbReference>
<protein>
    <submittedName>
        <fullName evidence="10">Rhomboid protease GluP</fullName>
    </submittedName>
</protein>
<name>A0A1G8CX64_9BACI</name>
<feature type="transmembrane region" description="Helical" evidence="8">
    <location>
        <begin position="263"/>
        <end position="281"/>
    </location>
</feature>
<keyword evidence="10" id="KW-0645">Protease</keyword>
<feature type="transmembrane region" description="Helical" evidence="8">
    <location>
        <begin position="339"/>
        <end position="355"/>
    </location>
</feature>
<comment type="similarity">
    <text evidence="2">Belongs to the peptidase S54 family.</text>
</comment>
<dbReference type="InterPro" id="IPR011990">
    <property type="entry name" value="TPR-like_helical_dom_sf"/>
</dbReference>
<dbReference type="Pfam" id="PF01694">
    <property type="entry name" value="Rhomboid"/>
    <property type="match status" value="1"/>
</dbReference>
<feature type="transmembrane region" description="Helical" evidence="8">
    <location>
        <begin position="181"/>
        <end position="200"/>
    </location>
</feature>
<feature type="repeat" description="TPR" evidence="7">
    <location>
        <begin position="461"/>
        <end position="494"/>
    </location>
</feature>
<dbReference type="PANTHER" id="PTHR43731:SF14">
    <property type="entry name" value="PRESENILIN-ASSOCIATED RHOMBOID-LIKE PROTEIN, MITOCHONDRIAL"/>
    <property type="match status" value="1"/>
</dbReference>
<keyword evidence="11" id="KW-1185">Reference proteome</keyword>
<dbReference type="InterPro" id="IPR019734">
    <property type="entry name" value="TPR_rpt"/>
</dbReference>
<dbReference type="SMART" id="SM00028">
    <property type="entry name" value="TPR"/>
    <property type="match status" value="2"/>
</dbReference>
<accession>A0A1G8CX64</accession>
<evidence type="ECO:0000256" key="4">
    <source>
        <dbReference type="ARBA" id="ARBA00022801"/>
    </source>
</evidence>
<dbReference type="GO" id="GO:0006508">
    <property type="term" value="P:proteolysis"/>
    <property type="evidence" value="ECO:0007669"/>
    <property type="project" value="UniProtKB-KW"/>
</dbReference>
<feature type="transmembrane region" description="Helical" evidence="8">
    <location>
        <begin position="367"/>
        <end position="384"/>
    </location>
</feature>
<gene>
    <name evidence="10" type="ORF">SAMN05192534_106101</name>
</gene>
<keyword evidence="7" id="KW-0802">TPR repeat</keyword>
<evidence type="ECO:0000313" key="10">
    <source>
        <dbReference type="EMBL" id="SDH49570.1"/>
    </source>
</evidence>
<dbReference type="InterPro" id="IPR050925">
    <property type="entry name" value="Rhomboid_protease_S54"/>
</dbReference>
<keyword evidence="5 8" id="KW-1133">Transmembrane helix</keyword>
<evidence type="ECO:0000256" key="7">
    <source>
        <dbReference type="PROSITE-ProRule" id="PRU00339"/>
    </source>
</evidence>
<evidence type="ECO:0000256" key="5">
    <source>
        <dbReference type="ARBA" id="ARBA00022989"/>
    </source>
</evidence>
<dbReference type="InterPro" id="IPR035952">
    <property type="entry name" value="Rhomboid-like_sf"/>
</dbReference>
<dbReference type="SUPFAM" id="SSF144091">
    <property type="entry name" value="Rhomboid-like"/>
    <property type="match status" value="1"/>
</dbReference>
<evidence type="ECO:0000259" key="9">
    <source>
        <dbReference type="Pfam" id="PF01694"/>
    </source>
</evidence>
<dbReference type="SUPFAM" id="SSF48452">
    <property type="entry name" value="TPR-like"/>
    <property type="match status" value="1"/>
</dbReference>
<feature type="transmembrane region" description="Helical" evidence="8">
    <location>
        <begin position="224"/>
        <end position="251"/>
    </location>
</feature>
<evidence type="ECO:0000256" key="6">
    <source>
        <dbReference type="ARBA" id="ARBA00023136"/>
    </source>
</evidence>